<protein>
    <submittedName>
        <fullName evidence="1">Uncharacterized protein</fullName>
    </submittedName>
</protein>
<evidence type="ECO:0000313" key="1">
    <source>
        <dbReference type="EMBL" id="CAB3252715.1"/>
    </source>
</evidence>
<dbReference type="OrthoDB" id="447842at2759"/>
<comment type="caution">
    <text evidence="1">The sequence shown here is derived from an EMBL/GenBank/DDBJ whole genome shotgun (WGS) entry which is preliminary data.</text>
</comment>
<name>A0A8S1B7Q9_ARCPL</name>
<reference evidence="1 3" key="1">
    <citation type="submission" date="2020-04" db="EMBL/GenBank/DDBJ databases">
        <authorList>
            <person name="Wallbank WR R."/>
            <person name="Pardo Diaz C."/>
            <person name="Kozak K."/>
            <person name="Martin S."/>
            <person name="Jiggins C."/>
            <person name="Moest M."/>
            <person name="Warren A I."/>
            <person name="Byers J.R.P. K."/>
            <person name="Montejo-Kovacevich G."/>
            <person name="Yen C E."/>
        </authorList>
    </citation>
    <scope>NUCLEOTIDE SEQUENCE [LARGE SCALE GENOMIC DNA]</scope>
</reference>
<dbReference type="AlphaFoldDB" id="A0A8S1B7Q9"/>
<dbReference type="EMBL" id="CADEBD010000379">
    <property type="protein sequence ID" value="CAB3252715.1"/>
    <property type="molecule type" value="Genomic_DNA"/>
</dbReference>
<organism evidence="1 3">
    <name type="scientific">Arctia plantaginis</name>
    <name type="common">Wood tiger moth</name>
    <name type="synonym">Phalaena plantaginis</name>
    <dbReference type="NCBI Taxonomy" id="874455"/>
    <lineage>
        <taxon>Eukaryota</taxon>
        <taxon>Metazoa</taxon>
        <taxon>Ecdysozoa</taxon>
        <taxon>Arthropoda</taxon>
        <taxon>Hexapoda</taxon>
        <taxon>Insecta</taxon>
        <taxon>Pterygota</taxon>
        <taxon>Neoptera</taxon>
        <taxon>Endopterygota</taxon>
        <taxon>Lepidoptera</taxon>
        <taxon>Glossata</taxon>
        <taxon>Ditrysia</taxon>
        <taxon>Noctuoidea</taxon>
        <taxon>Erebidae</taxon>
        <taxon>Arctiinae</taxon>
        <taxon>Arctia</taxon>
    </lineage>
</organism>
<dbReference type="Proteomes" id="UP000494256">
    <property type="component" value="Unassembled WGS sequence"/>
</dbReference>
<proteinExistence type="predicted"/>
<evidence type="ECO:0000313" key="2">
    <source>
        <dbReference type="EMBL" id="CAB3252717.1"/>
    </source>
</evidence>
<evidence type="ECO:0000313" key="3">
    <source>
        <dbReference type="Proteomes" id="UP000494256"/>
    </source>
</evidence>
<sequence>MVVACYLIVFYRFPNIKCINHKFFLKGHTHMEVDHVHSMIERKKERLTSMDIVIPHDWAQFIKTCAGRNPFNVNKMEISSFKDFTHLYKRSGPFLQRKKYIKENDFKISESVWWQFRRERLGSLFYKNQFNDDEFEEIILKRNLKKSNVPIPTELPNVRQIEKPISSGKYRDLQILTTWIPEQFHDCYKNLPYQDEACDFPENIEESSEIV</sequence>
<accession>A0A8S1B7Q9</accession>
<dbReference type="EMBL" id="CADEBD010000379">
    <property type="protein sequence ID" value="CAB3252717.1"/>
    <property type="molecule type" value="Genomic_DNA"/>
</dbReference>
<gene>
    <name evidence="1" type="ORF">APLA_LOCUS14119</name>
    <name evidence="2" type="ORF">APLA_LOCUS14120</name>
</gene>